<evidence type="ECO:0000313" key="3">
    <source>
        <dbReference type="EMBL" id="VEU34143.1"/>
    </source>
</evidence>
<feature type="region of interest" description="Disordered" evidence="1">
    <location>
        <begin position="160"/>
        <end position="186"/>
    </location>
</feature>
<accession>A0A448YWH2</accession>
<name>A0A448YWH2_9STRA</name>
<proteinExistence type="predicted"/>
<reference evidence="3 4" key="1">
    <citation type="submission" date="2019-01" db="EMBL/GenBank/DDBJ databases">
        <authorList>
            <person name="Ferrante I. M."/>
        </authorList>
    </citation>
    <scope>NUCLEOTIDE SEQUENCE [LARGE SCALE GENOMIC DNA]</scope>
    <source>
        <strain evidence="3 4">B856</strain>
    </source>
</reference>
<feature type="chain" id="PRO_5019363727" evidence="2">
    <location>
        <begin position="17"/>
        <end position="296"/>
    </location>
</feature>
<protein>
    <submittedName>
        <fullName evidence="3">Uncharacterized protein</fullName>
    </submittedName>
</protein>
<feature type="signal peptide" evidence="2">
    <location>
        <begin position="1"/>
        <end position="16"/>
    </location>
</feature>
<gene>
    <name evidence="3" type="ORF">PSNMU_V1.4_AUG-EV-PASAV3_0008380</name>
</gene>
<dbReference type="OrthoDB" id="10615513at2759"/>
<evidence type="ECO:0000256" key="2">
    <source>
        <dbReference type="SAM" id="SignalP"/>
    </source>
</evidence>
<feature type="region of interest" description="Disordered" evidence="1">
    <location>
        <begin position="33"/>
        <end position="64"/>
    </location>
</feature>
<evidence type="ECO:0000256" key="1">
    <source>
        <dbReference type="SAM" id="MobiDB-lite"/>
    </source>
</evidence>
<dbReference type="AlphaFoldDB" id="A0A448YWH2"/>
<feature type="compositionally biased region" description="Polar residues" evidence="1">
    <location>
        <begin position="282"/>
        <end position="296"/>
    </location>
</feature>
<organism evidence="3 4">
    <name type="scientific">Pseudo-nitzschia multistriata</name>
    <dbReference type="NCBI Taxonomy" id="183589"/>
    <lineage>
        <taxon>Eukaryota</taxon>
        <taxon>Sar</taxon>
        <taxon>Stramenopiles</taxon>
        <taxon>Ochrophyta</taxon>
        <taxon>Bacillariophyta</taxon>
        <taxon>Bacillariophyceae</taxon>
        <taxon>Bacillariophycidae</taxon>
        <taxon>Bacillariales</taxon>
        <taxon>Bacillariaceae</taxon>
        <taxon>Pseudo-nitzschia</taxon>
    </lineage>
</organism>
<dbReference type="Proteomes" id="UP000291116">
    <property type="component" value="Unassembled WGS sequence"/>
</dbReference>
<dbReference type="EMBL" id="CAACVS010000019">
    <property type="protein sequence ID" value="VEU34143.1"/>
    <property type="molecule type" value="Genomic_DNA"/>
</dbReference>
<sequence>MLLLAIVGLASHCCRGLLFPLVSHVPAPAPTPLARATIPKQGDRSTLPAPRPDSKPGTVWDNPSLLAAATATSTTTGGYSYLPPPGTEPPVQTQAQQMSDAMVLKTMRGTQWRVLEDRSASAFYSGTDSHSPRTCRSLATFAGFAGEFNKGTVSVEYSCGSSSSSSSSAMPTAQGRSSGRWVTKPSRLSRGSIQLSPRWKVRLPKESGGGTVIYKGFIDAQKMIGRGGKSVSAEMTGVILTGEEVNKEKVIGRFTADFVRQLDDEEVDALKIGGGGGKEITATGSSNNGPITLSPK</sequence>
<evidence type="ECO:0000313" key="4">
    <source>
        <dbReference type="Proteomes" id="UP000291116"/>
    </source>
</evidence>
<keyword evidence="4" id="KW-1185">Reference proteome</keyword>
<feature type="region of interest" description="Disordered" evidence="1">
    <location>
        <begin position="274"/>
        <end position="296"/>
    </location>
</feature>
<keyword evidence="2" id="KW-0732">Signal</keyword>